<feature type="signal peptide" evidence="2">
    <location>
        <begin position="1"/>
        <end position="19"/>
    </location>
</feature>
<comment type="caution">
    <text evidence="3">The sequence shown here is derived from an EMBL/GenBank/DDBJ whole genome shotgun (WGS) entry which is preliminary data.</text>
</comment>
<sequence>MQLLARLYVFTILWLGSLAAPLSADESTKRNFVENGQRPQLDSLTASAKIGTLDELTQSKTETPFLTVSADALSNPEIISIQIASATLSAKQATALSSDSPASVTRTTQDHSQTLVEPLRTLSVSNPFPVLALPTALTGTGGRTDTTQQVEPFRTSSSSDAFPALSLSTFKQLTGTAGRTETTQQVKSFRTSSSSDASPVLALSPRSSSLRRQPEERKRPNRSSRSEPRATPTHSLCSPSPTGTGESTETTQQVELSSTSSSSDASPVLALPTGTGESTETTQQVEPSSTSSSSDTFTGLTLSTTVQHLKSSGTGESTETTLQVAPFRTSSSSDAFPILALPTVEPLTGTGESTGTTQQVEQSSTSSSSDTFTSLTLSTTVQELTSSGTGKSAETTLQTNPLRTASISDTDSFSVVAFPTTEQLSAEPVPTDVPSSGPPAESPLPLRTDDRGGWGWPWGGCVVC</sequence>
<feature type="compositionally biased region" description="Low complexity" evidence="1">
    <location>
        <begin position="198"/>
        <end position="211"/>
    </location>
</feature>
<dbReference type="Proteomes" id="UP000620124">
    <property type="component" value="Unassembled WGS sequence"/>
</dbReference>
<feature type="compositionally biased region" description="Polar residues" evidence="1">
    <location>
        <begin position="148"/>
        <end position="161"/>
    </location>
</feature>
<proteinExistence type="predicted"/>
<feature type="region of interest" description="Disordered" evidence="1">
    <location>
        <begin position="173"/>
        <end position="298"/>
    </location>
</feature>
<reference evidence="3" key="1">
    <citation type="submission" date="2020-05" db="EMBL/GenBank/DDBJ databases">
        <title>Mycena genomes resolve the evolution of fungal bioluminescence.</title>
        <authorList>
            <person name="Tsai I.J."/>
        </authorList>
    </citation>
    <scope>NUCLEOTIDE SEQUENCE</scope>
    <source>
        <strain evidence="3">CCC161011</strain>
    </source>
</reference>
<evidence type="ECO:0000313" key="4">
    <source>
        <dbReference type="Proteomes" id="UP000620124"/>
    </source>
</evidence>
<keyword evidence="4" id="KW-1185">Reference proteome</keyword>
<protein>
    <submittedName>
        <fullName evidence="3">Uncharacterized protein</fullName>
    </submittedName>
</protein>
<dbReference type="OrthoDB" id="3104684at2759"/>
<name>A0A8H6XP37_9AGAR</name>
<feature type="compositionally biased region" description="Low complexity" evidence="1">
    <location>
        <begin position="239"/>
        <end position="298"/>
    </location>
</feature>
<evidence type="ECO:0000256" key="1">
    <source>
        <dbReference type="SAM" id="MobiDB-lite"/>
    </source>
</evidence>
<dbReference type="EMBL" id="JACAZI010000014">
    <property type="protein sequence ID" value="KAF7344888.1"/>
    <property type="molecule type" value="Genomic_DNA"/>
</dbReference>
<feature type="region of interest" description="Disordered" evidence="1">
    <location>
        <begin position="420"/>
        <end position="452"/>
    </location>
</feature>
<organism evidence="3 4">
    <name type="scientific">Mycena venus</name>
    <dbReference type="NCBI Taxonomy" id="2733690"/>
    <lineage>
        <taxon>Eukaryota</taxon>
        <taxon>Fungi</taxon>
        <taxon>Dikarya</taxon>
        <taxon>Basidiomycota</taxon>
        <taxon>Agaricomycotina</taxon>
        <taxon>Agaricomycetes</taxon>
        <taxon>Agaricomycetidae</taxon>
        <taxon>Agaricales</taxon>
        <taxon>Marasmiineae</taxon>
        <taxon>Mycenaceae</taxon>
        <taxon>Mycena</taxon>
    </lineage>
</organism>
<evidence type="ECO:0000313" key="3">
    <source>
        <dbReference type="EMBL" id="KAF7344888.1"/>
    </source>
</evidence>
<feature type="region of interest" description="Disordered" evidence="1">
    <location>
        <begin position="345"/>
        <end position="374"/>
    </location>
</feature>
<evidence type="ECO:0000256" key="2">
    <source>
        <dbReference type="SAM" id="SignalP"/>
    </source>
</evidence>
<feature type="compositionally biased region" description="Polar residues" evidence="1">
    <location>
        <begin position="173"/>
        <end position="197"/>
    </location>
</feature>
<accession>A0A8H6XP37</accession>
<feature type="region of interest" description="Disordered" evidence="1">
    <location>
        <begin position="135"/>
        <end position="161"/>
    </location>
</feature>
<feature type="compositionally biased region" description="Basic and acidic residues" evidence="1">
    <location>
        <begin position="212"/>
        <end position="228"/>
    </location>
</feature>
<feature type="chain" id="PRO_5034233121" evidence="2">
    <location>
        <begin position="20"/>
        <end position="464"/>
    </location>
</feature>
<dbReference type="AlphaFoldDB" id="A0A8H6XP37"/>
<gene>
    <name evidence="3" type="ORF">MVEN_01651000</name>
</gene>
<keyword evidence="2" id="KW-0732">Signal</keyword>
<feature type="compositionally biased region" description="Low complexity" evidence="1">
    <location>
        <begin position="135"/>
        <end position="147"/>
    </location>
</feature>